<dbReference type="Proteomes" id="UP001233264">
    <property type="component" value="Chromosome"/>
</dbReference>
<gene>
    <name evidence="2" type="ORF">PZL22_001861</name>
</gene>
<dbReference type="Gene3D" id="1.20.1050.10">
    <property type="match status" value="1"/>
</dbReference>
<keyword evidence="3" id="KW-1185">Reference proteome</keyword>
<dbReference type="Pfam" id="PF00043">
    <property type="entry name" value="GST_C"/>
    <property type="match status" value="1"/>
</dbReference>
<evidence type="ECO:0000313" key="2">
    <source>
        <dbReference type="EMBL" id="WHS94165.1"/>
    </source>
</evidence>
<feature type="domain" description="GST C-terminal" evidence="1">
    <location>
        <begin position="20"/>
        <end position="141"/>
    </location>
</feature>
<evidence type="ECO:0000259" key="1">
    <source>
        <dbReference type="PROSITE" id="PS50405"/>
    </source>
</evidence>
<reference evidence="2 3" key="1">
    <citation type="submission" date="2023-03" db="EMBL/GenBank/DDBJ databases">
        <authorList>
            <person name="Menendez E."/>
            <person name="Kaur S."/>
            <person name="Flores-Felix J.D."/>
            <person name="diCenzo G.C."/>
            <person name="Peix A."/>
            <person name="Velazquez E."/>
        </authorList>
    </citation>
    <scope>NUCLEOTIDE SEQUENCE [LARGE SCALE GENOMIC DNA]</scope>
    <source>
        <strain evidence="2 3">CCBAU 71714</strain>
    </source>
</reference>
<dbReference type="PANTHER" id="PTHR44051">
    <property type="entry name" value="GLUTATHIONE S-TRANSFERASE-RELATED"/>
    <property type="match status" value="1"/>
</dbReference>
<dbReference type="InterPro" id="IPR010987">
    <property type="entry name" value="Glutathione-S-Trfase_C-like"/>
</dbReference>
<dbReference type="InterPro" id="IPR004046">
    <property type="entry name" value="GST_C"/>
</dbReference>
<accession>A0ABY8TCZ3</accession>
<organism evidence="2 3">
    <name type="scientific">Sinorhizobium kummerowiae</name>
    <dbReference type="NCBI Taxonomy" id="158892"/>
    <lineage>
        <taxon>Bacteria</taxon>
        <taxon>Pseudomonadati</taxon>
        <taxon>Pseudomonadota</taxon>
        <taxon>Alphaproteobacteria</taxon>
        <taxon>Hyphomicrobiales</taxon>
        <taxon>Rhizobiaceae</taxon>
        <taxon>Sinorhizobium/Ensifer group</taxon>
        <taxon>Sinorhizobium</taxon>
    </lineage>
</organism>
<evidence type="ECO:0000313" key="3">
    <source>
        <dbReference type="Proteomes" id="UP001233264"/>
    </source>
</evidence>
<dbReference type="PROSITE" id="PS50405">
    <property type="entry name" value="GST_CTER"/>
    <property type="match status" value="1"/>
</dbReference>
<dbReference type="InterPro" id="IPR036282">
    <property type="entry name" value="Glutathione-S-Trfase_C_sf"/>
</dbReference>
<dbReference type="SUPFAM" id="SSF47616">
    <property type="entry name" value="GST C-terminal domain-like"/>
    <property type="match status" value="1"/>
</dbReference>
<dbReference type="RefSeq" id="WP_284718596.1">
    <property type="nucleotide sequence ID" value="NZ_CP120365.1"/>
</dbReference>
<name>A0ABY8TCZ3_9HYPH</name>
<proteinExistence type="predicted"/>
<protein>
    <submittedName>
        <fullName evidence="2">Glutathione binding-like protein</fullName>
    </submittedName>
</protein>
<sequence length="142" mass="16483">MESAAILLYLAEGTEYLSEDPYLRSQIVGWMFFEQGDLQRSIALARVYQIKGMADEMSQQIERLHTDGYAGLEPLERWLHRNEWLVGDSYTVADLAVFAYVSLAHEGGYRMERFRSINRWLGGVRSQPGWLGFFERSPYQYG</sequence>
<dbReference type="EMBL" id="CP120365">
    <property type="protein sequence ID" value="WHS94165.1"/>
    <property type="molecule type" value="Genomic_DNA"/>
</dbReference>
<dbReference type="PANTHER" id="PTHR44051:SF2">
    <property type="entry name" value="HYPOTHETICAL GLUTATHIONE S-TRANSFERASE LIKE PROTEIN"/>
    <property type="match status" value="1"/>
</dbReference>